<feature type="signal peptide" evidence="1">
    <location>
        <begin position="1"/>
        <end position="40"/>
    </location>
</feature>
<dbReference type="InterPro" id="IPR026004">
    <property type="entry name" value="Septum_form"/>
</dbReference>
<feature type="domain" description="Septum formation-related" evidence="2">
    <location>
        <begin position="144"/>
        <end position="283"/>
    </location>
</feature>
<keyword evidence="4" id="KW-1185">Reference proteome</keyword>
<dbReference type="AlphaFoldDB" id="A0A7Y9UKM5"/>
<proteinExistence type="predicted"/>
<dbReference type="RefSeq" id="WP_343049223.1">
    <property type="nucleotide sequence ID" value="NZ_JACCAC010000001.1"/>
</dbReference>
<evidence type="ECO:0000259" key="2">
    <source>
        <dbReference type="Pfam" id="PF13845"/>
    </source>
</evidence>
<reference evidence="3 4" key="1">
    <citation type="submission" date="2020-07" db="EMBL/GenBank/DDBJ databases">
        <title>Sequencing the genomes of 1000 actinobacteria strains.</title>
        <authorList>
            <person name="Klenk H.-P."/>
        </authorList>
    </citation>
    <scope>NUCLEOTIDE SEQUENCE [LARGE SCALE GENOMIC DNA]</scope>
    <source>
        <strain evidence="3 4">DSM 24552</strain>
    </source>
</reference>
<feature type="chain" id="PRO_5039502120" description="Septum formation-related domain-containing protein" evidence="1">
    <location>
        <begin position="41"/>
        <end position="289"/>
    </location>
</feature>
<dbReference type="Proteomes" id="UP000544110">
    <property type="component" value="Unassembled WGS sequence"/>
</dbReference>
<organism evidence="3 4">
    <name type="scientific">Nocardioides perillae</name>
    <dbReference type="NCBI Taxonomy" id="1119534"/>
    <lineage>
        <taxon>Bacteria</taxon>
        <taxon>Bacillati</taxon>
        <taxon>Actinomycetota</taxon>
        <taxon>Actinomycetes</taxon>
        <taxon>Propionibacteriales</taxon>
        <taxon>Nocardioidaceae</taxon>
        <taxon>Nocardioides</taxon>
    </lineage>
</organism>
<dbReference type="EMBL" id="JACCAC010000001">
    <property type="protein sequence ID" value="NYG55543.1"/>
    <property type="molecule type" value="Genomic_DNA"/>
</dbReference>
<gene>
    <name evidence="3" type="ORF">BJ989_001847</name>
</gene>
<sequence>MRLRAARALVVRTARTVRAAALLLACAVAAVGLSACGALAGAGEETADPDVDPAQVDAVEVPELGACRVLTPDDVQRPSDATRTVPCSETHTAETFAVGPLPGTLADAAYDDRRLGQFAYDTCGKAFTAFLGGDESAVLRSVLSWAWFRPSPQAWEDGARWYRCDVVGGPDGTDRYAPLPTTARGLLRGQRPDDRWTVCAAGPVVAGSEKVACSEPHDWRAVTTVKLGDADDDYPGDRLVEVRTRDFCSDSVGAFLGYPLDFDFGYTWFGQGEWEAGNRRSICWAKTPR</sequence>
<dbReference type="Pfam" id="PF13845">
    <property type="entry name" value="Septum_form"/>
    <property type="match status" value="1"/>
</dbReference>
<evidence type="ECO:0000313" key="3">
    <source>
        <dbReference type="EMBL" id="NYG55543.1"/>
    </source>
</evidence>
<comment type="caution">
    <text evidence="3">The sequence shown here is derived from an EMBL/GenBank/DDBJ whole genome shotgun (WGS) entry which is preliminary data.</text>
</comment>
<accession>A0A7Y9UKM5</accession>
<protein>
    <recommendedName>
        <fullName evidence="2">Septum formation-related domain-containing protein</fullName>
    </recommendedName>
</protein>
<keyword evidence="1" id="KW-0732">Signal</keyword>
<evidence type="ECO:0000313" key="4">
    <source>
        <dbReference type="Proteomes" id="UP000544110"/>
    </source>
</evidence>
<evidence type="ECO:0000256" key="1">
    <source>
        <dbReference type="SAM" id="SignalP"/>
    </source>
</evidence>
<name>A0A7Y9UKM5_9ACTN</name>